<dbReference type="GO" id="GO:0000460">
    <property type="term" value="P:maturation of 5.8S rRNA"/>
    <property type="evidence" value="ECO:0007669"/>
    <property type="project" value="TreeGrafter"/>
</dbReference>
<protein>
    <recommendedName>
        <fullName evidence="2">Las1-like protein</fullName>
    </recommendedName>
</protein>
<accession>A0A2A4JBY4</accession>
<dbReference type="AlphaFoldDB" id="A0A2A4JBY4"/>
<organism evidence="1">
    <name type="scientific">Heliothis virescens</name>
    <name type="common">Tobacco budworm moth</name>
    <dbReference type="NCBI Taxonomy" id="7102"/>
    <lineage>
        <taxon>Eukaryota</taxon>
        <taxon>Metazoa</taxon>
        <taxon>Ecdysozoa</taxon>
        <taxon>Arthropoda</taxon>
        <taxon>Hexapoda</taxon>
        <taxon>Insecta</taxon>
        <taxon>Pterygota</taxon>
        <taxon>Neoptera</taxon>
        <taxon>Endopterygota</taxon>
        <taxon>Lepidoptera</taxon>
        <taxon>Glossata</taxon>
        <taxon>Ditrysia</taxon>
        <taxon>Noctuoidea</taxon>
        <taxon>Noctuidae</taxon>
        <taxon>Heliothinae</taxon>
        <taxon>Heliothis</taxon>
    </lineage>
</organism>
<dbReference type="InterPro" id="IPR007174">
    <property type="entry name" value="Las1"/>
</dbReference>
<dbReference type="EMBL" id="NWSH01002061">
    <property type="protein sequence ID" value="PCG69276.1"/>
    <property type="molecule type" value="Genomic_DNA"/>
</dbReference>
<dbReference type="PANTHER" id="PTHR15002">
    <property type="entry name" value="RIBOSOMAL BIOGENESIS PROTEIN LAS1L"/>
    <property type="match status" value="1"/>
</dbReference>
<comment type="caution">
    <text evidence="1">The sequence shown here is derived from an EMBL/GenBank/DDBJ whole genome shotgun (WGS) entry which is preliminary data.</text>
</comment>
<dbReference type="GO" id="GO:0000470">
    <property type="term" value="P:maturation of LSU-rRNA"/>
    <property type="evidence" value="ECO:0007669"/>
    <property type="project" value="TreeGrafter"/>
</dbReference>
<proteinExistence type="predicted"/>
<reference evidence="1" key="1">
    <citation type="submission" date="2017-09" db="EMBL/GenBank/DDBJ databases">
        <title>Contemporary evolution of a Lepidopteran species, Heliothis virescens, in response to modern agricultural practices.</title>
        <authorList>
            <person name="Fritz M.L."/>
            <person name="Deyonke A.M."/>
            <person name="Papanicolaou A."/>
            <person name="Micinski S."/>
            <person name="Westbrook J."/>
            <person name="Gould F."/>
        </authorList>
    </citation>
    <scope>NUCLEOTIDE SEQUENCE [LARGE SCALE GENOMIC DNA]</scope>
    <source>
        <strain evidence="1">HvINT-</strain>
        <tissue evidence="1">Whole body</tissue>
    </source>
</reference>
<gene>
    <name evidence="1" type="ORF">B5V51_4294</name>
</gene>
<name>A0A2A4JBY4_HELVI</name>
<sequence>MSEFYHIVPWYDSEEWHRVYEGITSDEHSSKEDALNHLLVWKARCPSLPSGIESTLSLLQVYVEDSKNSNDVANDQLLRLAYSSAIMRFVNHMLDTETVKGTSLYQAAKTLGVPDWIVDLRHDTAHSNTLPAISLLREACSISLKWLQTNYWDNHKLYIQDYVCGQNNVNATDTLKIQALINFCISLGICTNSKVKIRNLSEIPNMAMRESIVNDAKELLGEHIDLSNLKTVSIASLINIMNTHGKKLLKFKDANAVVNEALLGDDGLFLSKELLFFFSANDFKFKNKLNTGYVQCFEVLLTFLHTNDLLLNFILDLIKLTQRQDCGHFKSRLAAMWLAEILAALKISQNVIEKTKTMVDDKVPKRKDLMQLYEHWYPGSNIKNVLVLDLQKPVPGELQDIRYIQPILAHYNNYLTYFVANALDLLVPKLNVEVRKRVCILAKLIASPHQFPSPPSRTIYTADDVLMDDEDVVEYYDYDEQFTILKPKVKEPPAKFVNFIWNLATDKHDWSACPIGKVPWQPIDVGTQTSN</sequence>
<dbReference type="Pfam" id="PF04031">
    <property type="entry name" value="Las1"/>
    <property type="match status" value="1"/>
</dbReference>
<dbReference type="STRING" id="7102.A0A2A4JBY4"/>
<dbReference type="GO" id="GO:0004519">
    <property type="term" value="F:endonuclease activity"/>
    <property type="evidence" value="ECO:0007669"/>
    <property type="project" value="InterPro"/>
</dbReference>
<evidence type="ECO:0000313" key="1">
    <source>
        <dbReference type="EMBL" id="PCG69276.1"/>
    </source>
</evidence>
<dbReference type="GO" id="GO:0030687">
    <property type="term" value="C:preribosome, large subunit precursor"/>
    <property type="evidence" value="ECO:0007669"/>
    <property type="project" value="TreeGrafter"/>
</dbReference>
<dbReference type="PANTHER" id="PTHR15002:SF0">
    <property type="entry name" value="RIBOSOMAL BIOGENESIS PROTEIN LAS1L"/>
    <property type="match status" value="1"/>
</dbReference>
<dbReference type="GO" id="GO:0090730">
    <property type="term" value="C:Las1 complex"/>
    <property type="evidence" value="ECO:0007669"/>
    <property type="project" value="InterPro"/>
</dbReference>
<evidence type="ECO:0008006" key="2">
    <source>
        <dbReference type="Google" id="ProtNLM"/>
    </source>
</evidence>